<feature type="compositionally biased region" description="Low complexity" evidence="5">
    <location>
        <begin position="389"/>
        <end position="432"/>
    </location>
</feature>
<dbReference type="Gene3D" id="1.20.5.190">
    <property type="match status" value="10"/>
</dbReference>
<dbReference type="PROSITE" id="PS50096">
    <property type="entry name" value="IQ"/>
    <property type="match status" value="19"/>
</dbReference>
<reference evidence="6" key="1">
    <citation type="submission" date="2017-08" db="EMBL/GenBank/DDBJ databases">
        <authorList>
            <person name="Polle J.E."/>
            <person name="Barry K."/>
            <person name="Cushman J."/>
            <person name="Schmutz J."/>
            <person name="Tran D."/>
            <person name="Hathwaick L.T."/>
            <person name="Yim W.C."/>
            <person name="Jenkins J."/>
            <person name="Mckie-Krisberg Z.M."/>
            <person name="Prochnik S."/>
            <person name="Lindquist E."/>
            <person name="Dockter R.B."/>
            <person name="Adam C."/>
            <person name="Molina H."/>
            <person name="Bunkerborg J."/>
            <person name="Jin E."/>
            <person name="Buchheim M."/>
            <person name="Magnuson J."/>
        </authorList>
    </citation>
    <scope>NUCLEOTIDE SEQUENCE</scope>
    <source>
        <strain evidence="6">CCAP 19/18</strain>
    </source>
</reference>
<evidence type="ECO:0000256" key="1">
    <source>
        <dbReference type="ARBA" id="ARBA00004496"/>
    </source>
</evidence>
<feature type="compositionally biased region" description="Basic and acidic residues" evidence="5">
    <location>
        <begin position="524"/>
        <end position="536"/>
    </location>
</feature>
<feature type="compositionally biased region" description="Low complexity" evidence="5">
    <location>
        <begin position="352"/>
        <end position="378"/>
    </location>
</feature>
<comment type="caution">
    <text evidence="6">The sequence shown here is derived from an EMBL/GenBank/DDBJ whole genome shotgun (WGS) entry which is preliminary data.</text>
</comment>
<keyword evidence="3" id="KW-0677">Repeat</keyword>
<evidence type="ECO:0000313" key="6">
    <source>
        <dbReference type="EMBL" id="KAF5841191.1"/>
    </source>
</evidence>
<dbReference type="PANTHER" id="PTHR22706:SF1">
    <property type="entry name" value="ASSEMBLY FACTOR FOR SPINDLE MICROTUBULES"/>
    <property type="match status" value="1"/>
</dbReference>
<evidence type="ECO:0008006" key="8">
    <source>
        <dbReference type="Google" id="ProtNLM"/>
    </source>
</evidence>
<feature type="region of interest" description="Disordered" evidence="5">
    <location>
        <begin position="1049"/>
        <end position="1077"/>
    </location>
</feature>
<evidence type="ECO:0000256" key="5">
    <source>
        <dbReference type="SAM" id="MobiDB-lite"/>
    </source>
</evidence>
<feature type="compositionally biased region" description="Polar residues" evidence="5">
    <location>
        <begin position="478"/>
        <end position="514"/>
    </location>
</feature>
<dbReference type="PANTHER" id="PTHR22706">
    <property type="entry name" value="ASSEMBLY FACTOR FOR SPINDLE MICROTUBULES"/>
    <property type="match status" value="1"/>
</dbReference>
<feature type="compositionally biased region" description="Polar residues" evidence="5">
    <location>
        <begin position="439"/>
        <end position="458"/>
    </location>
</feature>
<evidence type="ECO:0000256" key="3">
    <source>
        <dbReference type="ARBA" id="ARBA00022737"/>
    </source>
</evidence>
<dbReference type="InterPro" id="IPR027417">
    <property type="entry name" value="P-loop_NTPase"/>
</dbReference>
<keyword evidence="4" id="KW-0112">Calmodulin-binding</keyword>
<dbReference type="CDD" id="cd23767">
    <property type="entry name" value="IQCD"/>
    <property type="match status" value="1"/>
</dbReference>
<organism evidence="6 7">
    <name type="scientific">Dunaliella salina</name>
    <name type="common">Green alga</name>
    <name type="synonym">Protococcus salinus</name>
    <dbReference type="NCBI Taxonomy" id="3046"/>
    <lineage>
        <taxon>Eukaryota</taxon>
        <taxon>Viridiplantae</taxon>
        <taxon>Chlorophyta</taxon>
        <taxon>core chlorophytes</taxon>
        <taxon>Chlorophyceae</taxon>
        <taxon>CS clade</taxon>
        <taxon>Chlamydomonadales</taxon>
        <taxon>Dunaliellaceae</taxon>
        <taxon>Dunaliella</taxon>
    </lineage>
</organism>
<accession>A0ABQ7H2V7</accession>
<dbReference type="Proteomes" id="UP000815325">
    <property type="component" value="Unassembled WGS sequence"/>
</dbReference>
<keyword evidence="2" id="KW-0963">Cytoplasm</keyword>
<feature type="compositionally biased region" description="Polar residues" evidence="5">
    <location>
        <begin position="206"/>
        <end position="215"/>
    </location>
</feature>
<dbReference type="SUPFAM" id="SSF52540">
    <property type="entry name" value="P-loop containing nucleoside triphosphate hydrolases"/>
    <property type="match status" value="5"/>
</dbReference>
<feature type="compositionally biased region" description="Basic and acidic residues" evidence="5">
    <location>
        <begin position="227"/>
        <end position="244"/>
    </location>
</feature>
<proteinExistence type="predicted"/>
<protein>
    <recommendedName>
        <fullName evidence="8">Calponin-homology (CH) domain-containing protein</fullName>
    </recommendedName>
</protein>
<evidence type="ECO:0000313" key="7">
    <source>
        <dbReference type="Proteomes" id="UP000815325"/>
    </source>
</evidence>
<evidence type="ECO:0000256" key="2">
    <source>
        <dbReference type="ARBA" id="ARBA00022490"/>
    </source>
</evidence>
<dbReference type="InterPro" id="IPR000048">
    <property type="entry name" value="IQ_motif_EF-hand-BS"/>
</dbReference>
<gene>
    <name evidence="6" type="ORF">DUNSADRAFT_14022</name>
</gene>
<dbReference type="Pfam" id="PF00612">
    <property type="entry name" value="IQ"/>
    <property type="match status" value="10"/>
</dbReference>
<dbReference type="SMART" id="SM00015">
    <property type="entry name" value="IQ"/>
    <property type="match status" value="30"/>
</dbReference>
<comment type="subcellular location">
    <subcellularLocation>
        <location evidence="1">Cytoplasm</location>
    </subcellularLocation>
</comment>
<dbReference type="Gene3D" id="1.10.418.10">
    <property type="entry name" value="Calponin-like domain"/>
    <property type="match status" value="1"/>
</dbReference>
<feature type="compositionally biased region" description="Low complexity" evidence="5">
    <location>
        <begin position="459"/>
        <end position="477"/>
    </location>
</feature>
<dbReference type="InterPro" id="IPR051185">
    <property type="entry name" value="ASPM"/>
</dbReference>
<keyword evidence="7" id="KW-1185">Reference proteome</keyword>
<name>A0ABQ7H2V7_DUNSA</name>
<dbReference type="SUPFAM" id="SSF47576">
    <property type="entry name" value="Calponin-homology domain, CH-domain"/>
    <property type="match status" value="1"/>
</dbReference>
<feature type="compositionally biased region" description="Pro residues" evidence="5">
    <location>
        <begin position="379"/>
        <end position="388"/>
    </location>
</feature>
<feature type="compositionally biased region" description="Low complexity" evidence="5">
    <location>
        <begin position="323"/>
        <end position="332"/>
    </location>
</feature>
<sequence>MVDESVNAHALLCSSSLLEEGPGRNQSLKWDATEPLVNVLLGKLSQRSKLQFGAVEVGLSSKVFPVNVVIPNGKEASEDAPLMLHVHQSYTKGGQQQPEVLDASTGQPIQYREAISIPAGQDRARLLVRYAPAYEDPEGALGSIALHCIHAGMLLKAELSYSARPVYTPKAGPVRKAGTSGSLSVSCRLPAPGLPLRSASLKAPLPSSTRSTAVGRSSAGAGATEGPDVHRRASADGASLRRDSTLSSKPPLRTQLSKPRDTHAAAAGGSEEDGGTDVQLDSSRKRDQGPPLASPTAMTSATDGIAHSKPRATKQLFPPSQPHPQQHPQHQQGSLPAMPSAQLPPQHDTDGSATRPHPHAAAAVASTPAPAAKTTSAAPRPPRMPHQPRPSLNLTSSSSMPSQRHSHSGCSTAAAASMTAAPAACSSASGTPKRPCVSASPSVYSSPQRGSPSRSLSGSCVPQQRSSPSRSFSGSCVPQQRGSPSRSLSGSCVPSSQQVASGLQSASKTSSLRGTPTKAGVPRPDSRTHLERHTEAPMVKQERALCAWLNSQLSAYHVEFNRLQAEAPQGQALTMQRLTAQARGLLWRQFKKSAVVYDTLKKPFAKIDAGVFNLTEALVKECLLFGREMNEGLDKAACWLEHRDALLKNFLQLVLLLDRTMSDPDIKLPRGSPPLFSPHARLKSSKQPITSYSGTVVPTAREMVDANRDVTLGVLWRIALKWQVPRLLSSADLAVEVRRLLRLQQCRSRRPVPAPVSLCPQDKRADLLLKWVQAACGLHGLRIHDASTSFGDGRALCYLFSTYLPDWLPAESIYQPSVPNTEDLAVLLDGDEEADIETLRSKGWCAVYEAGGCIDDQGQLKAYREGIRHNFSLLHECAGRLGRVPQMLSPDDFIDGGVECHIVSNTCSGCMCGRKGPFVKPAAVVLQKYWRKQLACREVAALRREAMRAAERAAQAAQRARERAEAEAAREAERCAIAAAKERQRIAIAEEERRQRQAAVRAAEQARLEAEAAAERERLAVEQARLAAEAAAEQARLEAEAAAERERLAAEQAQQEAQAAAEQQRLAAEAEAERERRAAAEAAERMRIAAEEAVERERVAKVQAEELARAAEEAARERERVLHAAATSIQAAWRGYCVQRTDGPLPRLIRRVLVKHQELVHVRYAARAERAAVVLQASWRMHACRAAYLAQRQQVVFLQSLLRMHTHRVAYLELRGATVLAQRTWRSAHAKSRARAAAAHERARVAAALHLQAVYRGKRVHDRWLQQRAAVMALQAAWRTRMIRLALHKQHAAATSIQASWRMHAARQHLVAMATAAAVMQAHVRGLSARRAFAALQHGALVAQAAWRALAARKQLSQVKRSATALQVAWRARTARVLLRDQRDAAVYMQSLWRARVAMDSVAHTLEAAMHLQAAWRGRVVRQKLAQCQHAGTVVQAGWRAYVQRKCFVGLRDAVVVMQAGWRAKAARAEYVCLKAAAVKVQAAWKCHAAQRQLRSAVHAATAIQCAWRRHAVQAQLVAARRGAVHVQAAVRCLLARKAYEQQRDAAVQLQSLWRGRQVRAALHRQHQAATSVARAWRGFQARRHWGWARRAATTIQASMRMWSARRQFCACKQAAIQLQAVWRACQARKQLQQHVAAVRIQAAWRGHVVRADLQRKRAAAMQIQATCRMLVHRRCYLSVQLAAVVLQARARARTQRVHLCAMRSAADQICAAWRRRAAAAEFAALRQAACVVQAAHRARAARQVLHQQRVACVAMQACWRARLQRHAYCAARASVVVLQAHARGWETRKCALERRAAIAVVQNAWRARCARCQLQQLREQHAAATMLQAYVRRHQARKAAHARQQAIVAIQAWVRGLGCRRRLAQEKAILEFEATAKAYMHRYQSASRIQACMRGFLERQRTGPEVETAIVRVRTARAVLTLQTAIRAWAARRTLQQCRAALMTISAHVPQMRARMVVLRARRQAAQQQHAAVLLQSGVRMWLARKQKEATLQGIARLQVCRVG</sequence>
<feature type="compositionally biased region" description="Low complexity" evidence="5">
    <location>
        <begin position="1050"/>
        <end position="1069"/>
    </location>
</feature>
<dbReference type="InterPro" id="IPR036872">
    <property type="entry name" value="CH_dom_sf"/>
</dbReference>
<feature type="region of interest" description="Disordered" evidence="5">
    <location>
        <begin position="198"/>
        <end position="536"/>
    </location>
</feature>
<evidence type="ECO:0000256" key="4">
    <source>
        <dbReference type="ARBA" id="ARBA00022860"/>
    </source>
</evidence>
<dbReference type="EMBL" id="MU069492">
    <property type="protein sequence ID" value="KAF5841191.1"/>
    <property type="molecule type" value="Genomic_DNA"/>
</dbReference>